<gene>
    <name evidence="1" type="ORF">CP500_015715</name>
</gene>
<evidence type="ECO:0000313" key="1">
    <source>
        <dbReference type="EMBL" id="PHX54512.1"/>
    </source>
</evidence>
<dbReference type="OrthoDB" id="457463at2"/>
<reference evidence="1" key="1">
    <citation type="submission" date="2017-10" db="EMBL/GenBank/DDBJ databases">
        <title>Draft genome sequence of the planktic cyanobacteria Tychonema bourrellyi isolated from alpine lentic freshwater.</title>
        <authorList>
            <person name="Tett A."/>
            <person name="Armanini F."/>
            <person name="Asnicar F."/>
            <person name="Boscaini A."/>
            <person name="Pasolli E."/>
            <person name="Zolfo M."/>
            <person name="Donati C."/>
            <person name="Salmaso N."/>
            <person name="Segata N."/>
        </authorList>
    </citation>
    <scope>NUCLEOTIDE SEQUENCE</scope>
    <source>
        <strain evidence="1">FEM_GT703</strain>
    </source>
</reference>
<dbReference type="EMBL" id="NXIB02000095">
    <property type="protein sequence ID" value="PHX54512.1"/>
    <property type="molecule type" value="Genomic_DNA"/>
</dbReference>
<accession>A0A2G4EYA6</accession>
<name>A0A2G4EYA6_9CYAN</name>
<dbReference type="Proteomes" id="UP000226442">
    <property type="component" value="Unassembled WGS sequence"/>
</dbReference>
<keyword evidence="2" id="KW-1185">Reference proteome</keyword>
<proteinExistence type="predicted"/>
<dbReference type="RefSeq" id="WP_096830668.1">
    <property type="nucleotide sequence ID" value="NZ_NXIB02000095.1"/>
</dbReference>
<protein>
    <submittedName>
        <fullName evidence="1">Uncharacterized protein</fullName>
    </submittedName>
</protein>
<dbReference type="AlphaFoldDB" id="A0A2G4EYA6"/>
<sequence length="159" mass="18127">MRIKSLSIKPVSRLSIICAIAIALVISSPNLAKAESREQAVDRLTDFLFYKVNPQLNNRKLQAGDRNYITEWQKLRTAIDPRVKSAQEVCYSPGPGETGWEFTTINGQTYQQTYDRLADIIFYSRHPQTAEQQIPIGDEASSKEWLAIRREMYISNCGI</sequence>
<organism evidence="1 2">
    <name type="scientific">Tychonema bourrellyi FEM_GT703</name>
    <dbReference type="NCBI Taxonomy" id="2040638"/>
    <lineage>
        <taxon>Bacteria</taxon>
        <taxon>Bacillati</taxon>
        <taxon>Cyanobacteriota</taxon>
        <taxon>Cyanophyceae</taxon>
        <taxon>Oscillatoriophycideae</taxon>
        <taxon>Oscillatoriales</taxon>
        <taxon>Microcoleaceae</taxon>
        <taxon>Tychonema</taxon>
    </lineage>
</organism>
<comment type="caution">
    <text evidence="1">The sequence shown here is derived from an EMBL/GenBank/DDBJ whole genome shotgun (WGS) entry which is preliminary data.</text>
</comment>
<evidence type="ECO:0000313" key="2">
    <source>
        <dbReference type="Proteomes" id="UP000226442"/>
    </source>
</evidence>